<protein>
    <submittedName>
        <fullName evidence="2">ATP-dependent protease</fullName>
    </submittedName>
</protein>
<keyword evidence="2" id="KW-0645">Protease</keyword>
<evidence type="ECO:0000256" key="1">
    <source>
        <dbReference type="SAM" id="MobiDB-lite"/>
    </source>
</evidence>
<dbReference type="EMBL" id="AZMM01017912">
    <property type="protein sequence ID" value="ETJ25190.1"/>
    <property type="molecule type" value="Genomic_DNA"/>
</dbReference>
<feature type="compositionally biased region" description="Acidic residues" evidence="1">
    <location>
        <begin position="15"/>
        <end position="24"/>
    </location>
</feature>
<organism evidence="2">
    <name type="scientific">human gut metagenome</name>
    <dbReference type="NCBI Taxonomy" id="408170"/>
    <lineage>
        <taxon>unclassified sequences</taxon>
        <taxon>metagenomes</taxon>
        <taxon>organismal metagenomes</taxon>
    </lineage>
</organism>
<dbReference type="GO" id="GO:0008233">
    <property type="term" value="F:peptidase activity"/>
    <property type="evidence" value="ECO:0007669"/>
    <property type="project" value="UniProtKB-KW"/>
</dbReference>
<dbReference type="AlphaFoldDB" id="W1X6W4"/>
<name>W1X6W4_9ZZZZ</name>
<gene>
    <name evidence="2" type="ORF">Q604_UNBC17912G0001</name>
</gene>
<dbReference type="GO" id="GO:0006508">
    <property type="term" value="P:proteolysis"/>
    <property type="evidence" value="ECO:0007669"/>
    <property type="project" value="UniProtKB-KW"/>
</dbReference>
<feature type="non-terminal residue" evidence="2">
    <location>
        <position position="1"/>
    </location>
</feature>
<evidence type="ECO:0000313" key="2">
    <source>
        <dbReference type="EMBL" id="ETJ25190.1"/>
    </source>
</evidence>
<proteinExistence type="predicted"/>
<reference evidence="2" key="1">
    <citation type="submission" date="2013-12" db="EMBL/GenBank/DDBJ databases">
        <title>A Varibaculum cambriense genome reconstructed from a premature infant gut community with otherwise low bacterial novelty that shifts toward anaerobic metabolism during the third week of life.</title>
        <authorList>
            <person name="Brown C.T."/>
            <person name="Sharon I."/>
            <person name="Thomas B.C."/>
            <person name="Castelle C.J."/>
            <person name="Morowitz M.J."/>
            <person name="Banfield J.F."/>
        </authorList>
    </citation>
    <scope>NUCLEOTIDE SEQUENCE</scope>
</reference>
<accession>W1X6W4</accession>
<keyword evidence="2" id="KW-0378">Hydrolase</keyword>
<sequence>FIPIKEEGDEMTKDEYDDLEDEDQESIEKQATVLYHFQEQVQ</sequence>
<feature type="compositionally biased region" description="Basic and acidic residues" evidence="1">
    <location>
        <begin position="1"/>
        <end position="14"/>
    </location>
</feature>
<comment type="caution">
    <text evidence="2">The sequence shown here is derived from an EMBL/GenBank/DDBJ whole genome shotgun (WGS) entry which is preliminary data.</text>
</comment>
<feature type="region of interest" description="Disordered" evidence="1">
    <location>
        <begin position="1"/>
        <end position="24"/>
    </location>
</feature>